<name>F5YAG1_LEAAZ</name>
<dbReference type="RefSeq" id="WP_015712447.1">
    <property type="nucleotide sequence ID" value="NC_015577.1"/>
</dbReference>
<dbReference type="GO" id="GO:0005524">
    <property type="term" value="F:ATP binding"/>
    <property type="evidence" value="ECO:0007669"/>
    <property type="project" value="InterPro"/>
</dbReference>
<dbReference type="AlphaFoldDB" id="F5YAG1"/>
<evidence type="ECO:0000313" key="3">
    <source>
        <dbReference type="EMBL" id="AEF82247.1"/>
    </source>
</evidence>
<dbReference type="SUPFAM" id="SSF52540">
    <property type="entry name" value="P-loop containing nucleoside triphosphate hydrolases"/>
    <property type="match status" value="1"/>
</dbReference>
<dbReference type="Gene3D" id="3.40.50.300">
    <property type="entry name" value="P-loop containing nucleotide triphosphate hydrolases"/>
    <property type="match status" value="1"/>
</dbReference>
<organism evidence="3 4">
    <name type="scientific">Leadbettera azotonutricia (strain ATCC BAA-888 / DSM 13862 / ZAS-9)</name>
    <name type="common">Treponema azotonutricium</name>
    <dbReference type="NCBI Taxonomy" id="545695"/>
    <lineage>
        <taxon>Bacteria</taxon>
        <taxon>Pseudomonadati</taxon>
        <taxon>Spirochaetota</taxon>
        <taxon>Spirochaetia</taxon>
        <taxon>Spirochaetales</taxon>
        <taxon>Breznakiellaceae</taxon>
        <taxon>Leadbettera</taxon>
    </lineage>
</organism>
<dbReference type="STRING" id="545695.TREAZ_3109"/>
<protein>
    <submittedName>
        <fullName evidence="3">Dexx-box atpase</fullName>
    </submittedName>
</protein>
<dbReference type="PANTHER" id="PTHR34704:SF1">
    <property type="entry name" value="ATPASE"/>
    <property type="match status" value="1"/>
</dbReference>
<dbReference type="Pfam" id="PF03008">
    <property type="entry name" value="DUF234"/>
    <property type="match status" value="1"/>
</dbReference>
<reference evidence="3 4" key="2">
    <citation type="journal article" date="2011" name="ISME J.">
        <title>RNA-seq reveals cooperative metabolic interactions between two termite-gut spirochete species in co-culture.</title>
        <authorList>
            <person name="Rosenthal A.Z."/>
            <person name="Matson E.G."/>
            <person name="Eldar A."/>
            <person name="Leadbetter J.R."/>
        </authorList>
    </citation>
    <scope>NUCLEOTIDE SEQUENCE [LARGE SCALE GENOMIC DNA]</scope>
    <source>
        <strain evidence="4">ATCC BAA-888 / DSM 13862 / ZAS-9</strain>
    </source>
</reference>
<dbReference type="InterPro" id="IPR027417">
    <property type="entry name" value="P-loop_NTPase"/>
</dbReference>
<proteinExistence type="predicted"/>
<dbReference type="HOGENOM" id="CLU_041137_3_0_12"/>
<feature type="domain" description="DUF234" evidence="2">
    <location>
        <begin position="316"/>
        <end position="401"/>
    </location>
</feature>
<dbReference type="InParanoid" id="F5YAG1"/>
<dbReference type="InterPro" id="IPR004256">
    <property type="entry name" value="DUF234"/>
</dbReference>
<evidence type="ECO:0000259" key="1">
    <source>
        <dbReference type="Pfam" id="PF01637"/>
    </source>
</evidence>
<dbReference type="PANTHER" id="PTHR34704">
    <property type="entry name" value="ATPASE"/>
    <property type="match status" value="1"/>
</dbReference>
<dbReference type="Proteomes" id="UP000009222">
    <property type="component" value="Chromosome"/>
</dbReference>
<keyword evidence="4" id="KW-1185">Reference proteome</keyword>
<evidence type="ECO:0000313" key="4">
    <source>
        <dbReference type="Proteomes" id="UP000009222"/>
    </source>
</evidence>
<dbReference type="eggNOG" id="COG1672">
    <property type="taxonomic scope" value="Bacteria"/>
</dbReference>
<feature type="domain" description="ATPase" evidence="1">
    <location>
        <begin position="3"/>
        <end position="208"/>
    </location>
</feature>
<dbReference type="Pfam" id="PF01637">
    <property type="entry name" value="ATPase_2"/>
    <property type="match status" value="1"/>
</dbReference>
<evidence type="ECO:0000259" key="2">
    <source>
        <dbReference type="Pfam" id="PF03008"/>
    </source>
</evidence>
<accession>F5YAG1</accession>
<dbReference type="KEGG" id="taz:TREAZ_3109"/>
<reference evidence="4" key="1">
    <citation type="submission" date="2009-12" db="EMBL/GenBank/DDBJ databases">
        <title>Complete sequence of Treponema azotonutricium strain ZAS-9.</title>
        <authorList>
            <person name="Tetu S.G."/>
            <person name="Matson E."/>
            <person name="Ren Q."/>
            <person name="Seshadri R."/>
            <person name="Elbourne L."/>
            <person name="Hassan K.A."/>
            <person name="Durkin A."/>
            <person name="Radune D."/>
            <person name="Mohamoud Y."/>
            <person name="Shay R."/>
            <person name="Jin S."/>
            <person name="Zhang X."/>
            <person name="Lucey K."/>
            <person name="Ballor N.R."/>
            <person name="Ottesen E."/>
            <person name="Rosenthal R."/>
            <person name="Allen A."/>
            <person name="Leadbetter J.R."/>
            <person name="Paulsen I.T."/>
        </authorList>
    </citation>
    <scope>NUCLEOTIDE SEQUENCE [LARGE SCALE GENOMIC DNA]</scope>
    <source>
        <strain evidence="4">ATCC BAA-888 / DSM 13862 / ZAS-9</strain>
    </source>
</reference>
<sequence length="435" mass="50801">MEFYGRETEIKQIRAWEKQSHESAQMTVVMGRRRIGKTSLIRQSLGSSSIYFFVTKKNENFLCDEYVGIIKEKLKADIPGELKTFQDVFKYLLLEAQHRHISLVIDEFQEFYYINSAVYSEMQNLWDTYKGKSKLHLILCGSVYSMMKKIFEDSREPLFQRASHRIHLKPFSVAVQRTILSDHYSKYSGEDLLAFYIAGGGVPRYLELLVGEKAFTQKKIFDALLMENSFFLDEGKNLLVEEFGRDYTTYFSILSLIASSKTSRPDIEGTLGQSVGPYLDRLEKEFSLVRRVTPLFSKPGSRQIRYAIDDNFLNFWFRFIYKYRSAVEISNLAYVRDILERDYRSYAGHMLEKYFREKLILSGDYSAIGTYWERGNANEIDIIAVNEGKRRMLLGEVKLNPKEFRLGELEAKAVNLRGKFQDYRVELAGFSIRDI</sequence>
<gene>
    <name evidence="3" type="ordered locus">TREAZ_3109</name>
</gene>
<dbReference type="InterPro" id="IPR011579">
    <property type="entry name" value="ATPase_dom"/>
</dbReference>
<dbReference type="OrthoDB" id="9813134at2"/>
<dbReference type="EMBL" id="CP001841">
    <property type="protein sequence ID" value="AEF82247.1"/>
    <property type="molecule type" value="Genomic_DNA"/>
</dbReference>